<dbReference type="PANTHER" id="PTHR43308">
    <property type="entry name" value="OUTER MEMBRANE PROTEIN ALPHA-RELATED"/>
    <property type="match status" value="1"/>
</dbReference>
<name>A0A955L7N6_9BACT</name>
<dbReference type="EMBL" id="JAGQLH010000005">
    <property type="protein sequence ID" value="MCA9385146.1"/>
    <property type="molecule type" value="Genomic_DNA"/>
</dbReference>
<reference evidence="2" key="2">
    <citation type="journal article" date="2021" name="Microbiome">
        <title>Successional dynamics and alternative stable states in a saline activated sludge microbial community over 9 years.</title>
        <authorList>
            <person name="Wang Y."/>
            <person name="Ye J."/>
            <person name="Ju F."/>
            <person name="Liu L."/>
            <person name="Boyd J.A."/>
            <person name="Deng Y."/>
            <person name="Parks D.H."/>
            <person name="Jiang X."/>
            <person name="Yin X."/>
            <person name="Woodcroft B.J."/>
            <person name="Tyson G.W."/>
            <person name="Hugenholtz P."/>
            <person name="Polz M.F."/>
            <person name="Zhang T."/>
        </authorList>
    </citation>
    <scope>NUCLEOTIDE SEQUENCE</scope>
    <source>
        <strain evidence="2">HKST-UBA11</strain>
    </source>
</reference>
<organism evidence="2 3">
    <name type="scientific">Candidatus Dojkabacteria bacterium</name>
    <dbReference type="NCBI Taxonomy" id="2099670"/>
    <lineage>
        <taxon>Bacteria</taxon>
        <taxon>Candidatus Dojkabacteria</taxon>
    </lineage>
</organism>
<evidence type="ECO:0000259" key="1">
    <source>
        <dbReference type="PROSITE" id="PS51272"/>
    </source>
</evidence>
<evidence type="ECO:0000313" key="2">
    <source>
        <dbReference type="EMBL" id="MCA9385146.1"/>
    </source>
</evidence>
<protein>
    <submittedName>
        <fullName evidence="2">S-layer homology domain-containing protein</fullName>
    </submittedName>
</protein>
<dbReference type="InterPro" id="IPR001119">
    <property type="entry name" value="SLH_dom"/>
</dbReference>
<proteinExistence type="predicted"/>
<accession>A0A955L7N6</accession>
<feature type="domain" description="SLH" evidence="1">
    <location>
        <begin position="30"/>
        <end position="93"/>
    </location>
</feature>
<feature type="domain" description="SLH" evidence="1">
    <location>
        <begin position="94"/>
        <end position="153"/>
    </location>
</feature>
<dbReference type="PANTHER" id="PTHR43308:SF5">
    <property type="entry name" value="S-LAYER PROTEIN _ PEPTIDOGLYCAN ENDO-BETA-N-ACETYLGLUCOSAMINIDASE"/>
    <property type="match status" value="1"/>
</dbReference>
<sequence>MNTIKNHLSTFLFFPLFFFTLIAPAYADYRSIVPFPDIQDHIFEYEIGMLYKLGYIDGYTDGLFRPENTITRGEFSKIIVNVFSLPESTSQPQFPDISTDHIFFTYIQQLADAGVVDGYSDGLFKAEEPVSRGEALKMIVNATRYFDSTVLPDVAGCTDFSDISSTPFIPYICAITEYNLPDGFLSPFSYENELLLPDANATRAEITQWTFALGALIPKTTDSLPHISVDGWDGNFALPSNNKSFEAPVVVTDAVLTRWKRENEYADGYIIEWKVPKSIEWERLEQDVGLFPTAKKNLLSVFGDIEPTDEYTVLVSGQEFTYTVLSGDTRDDVITALTNLVNTSGIVSTSSEPEDIHSFYATSRIPGYKYGIATLTTDNGGSGQIFDLNVDTPNDEGEAIEYGLVPAEEHELYNTPHFDRKDKTKYQYRLASYTFLPYQIVDTDYENQEDLEEDLPTTTNAIISPWSYSEVVETIDNELFFN</sequence>
<gene>
    <name evidence="2" type="ORF">KC717_00695</name>
</gene>
<dbReference type="PROSITE" id="PS51272">
    <property type="entry name" value="SLH"/>
    <property type="match status" value="2"/>
</dbReference>
<evidence type="ECO:0000313" key="3">
    <source>
        <dbReference type="Proteomes" id="UP000754563"/>
    </source>
</evidence>
<dbReference type="Proteomes" id="UP000754563">
    <property type="component" value="Unassembled WGS sequence"/>
</dbReference>
<dbReference type="AlphaFoldDB" id="A0A955L7N6"/>
<dbReference type="InterPro" id="IPR051465">
    <property type="entry name" value="Cell_Envelope_Struct_Comp"/>
</dbReference>
<dbReference type="Pfam" id="PF00395">
    <property type="entry name" value="SLH"/>
    <property type="match status" value="2"/>
</dbReference>
<comment type="caution">
    <text evidence="2">The sequence shown here is derived from an EMBL/GenBank/DDBJ whole genome shotgun (WGS) entry which is preliminary data.</text>
</comment>
<reference evidence="2" key="1">
    <citation type="submission" date="2020-04" db="EMBL/GenBank/DDBJ databases">
        <authorList>
            <person name="Zhang T."/>
        </authorList>
    </citation>
    <scope>NUCLEOTIDE SEQUENCE</scope>
    <source>
        <strain evidence="2">HKST-UBA11</strain>
    </source>
</reference>